<dbReference type="EMBL" id="CP011545">
    <property type="protein sequence ID" value="AKK09045.1"/>
    <property type="molecule type" value="Genomic_DNA"/>
</dbReference>
<dbReference type="InterPro" id="IPR037465">
    <property type="entry name" value="YlxR"/>
</dbReference>
<name>A0A0G3H8F1_9CORY</name>
<dbReference type="PANTHER" id="PTHR34215:SF1">
    <property type="entry name" value="YLXR DOMAIN-CONTAINING PROTEIN"/>
    <property type="match status" value="1"/>
</dbReference>
<organism evidence="2 3">
    <name type="scientific">Corynebacterium testudinoris</name>
    <dbReference type="NCBI Taxonomy" id="136857"/>
    <lineage>
        <taxon>Bacteria</taxon>
        <taxon>Bacillati</taxon>
        <taxon>Actinomycetota</taxon>
        <taxon>Actinomycetes</taxon>
        <taxon>Mycobacteriales</taxon>
        <taxon>Corynebacteriaceae</taxon>
        <taxon>Corynebacterium</taxon>
    </lineage>
</organism>
<dbReference type="STRING" id="136857.CTEST_08075"/>
<dbReference type="AlphaFoldDB" id="A0A0G3H8F1"/>
<evidence type="ECO:0000313" key="2">
    <source>
        <dbReference type="EMBL" id="AKK09045.1"/>
    </source>
</evidence>
<dbReference type="OrthoDB" id="5244965at2"/>
<gene>
    <name evidence="2" type="ORF">CTEST_08075</name>
</gene>
<dbReference type="Pfam" id="PF04296">
    <property type="entry name" value="YlxR"/>
    <property type="match status" value="1"/>
</dbReference>
<dbReference type="KEGG" id="cted:CTEST_08075"/>
<dbReference type="SUPFAM" id="SSF64376">
    <property type="entry name" value="YlxR-like"/>
    <property type="match status" value="1"/>
</dbReference>
<feature type="domain" description="YlxR" evidence="1">
    <location>
        <begin position="13"/>
        <end position="82"/>
    </location>
</feature>
<proteinExistence type="predicted"/>
<dbReference type="PANTHER" id="PTHR34215">
    <property type="entry name" value="BLL0784 PROTEIN"/>
    <property type="match status" value="1"/>
</dbReference>
<evidence type="ECO:0000313" key="3">
    <source>
        <dbReference type="Proteomes" id="UP000035540"/>
    </source>
</evidence>
<reference evidence="2 3" key="1">
    <citation type="journal article" date="2015" name="Genome Announc.">
        <title>Complete Genome Sequence of the Type Strain Corynebacterium testudinoris DSM 44614, Recovered from Necrotic Lesions in the Mouth of a Tortoise.</title>
        <authorList>
            <person name="Ruckert C."/>
            <person name="Kriete M."/>
            <person name="Jaenicke S."/>
            <person name="Winkler A."/>
            <person name="Tauch A."/>
        </authorList>
    </citation>
    <scope>NUCLEOTIDE SEQUENCE [LARGE SCALE GENOMIC DNA]</scope>
    <source>
        <strain evidence="2 3">DSM 44614</strain>
    </source>
</reference>
<dbReference type="InterPro" id="IPR007393">
    <property type="entry name" value="YlxR_dom"/>
</dbReference>
<reference evidence="3" key="2">
    <citation type="submission" date="2015-05" db="EMBL/GenBank/DDBJ databases">
        <title>Complete genome sequence of Corynebacterium testudinoris DSM 44614, recovered from necrotic lesions in the mouth of a tortoise.</title>
        <authorList>
            <person name="Ruckert C."/>
            <person name="Albersmeier A."/>
            <person name="Winkler A."/>
            <person name="Tauch A."/>
        </authorList>
    </citation>
    <scope>NUCLEOTIDE SEQUENCE [LARGE SCALE GENOMIC DNA]</scope>
    <source>
        <strain evidence="3">DSM 44614</strain>
    </source>
</reference>
<dbReference type="PATRIC" id="fig|136857.5.peg.1605"/>
<accession>A0A0G3H8F1</accession>
<dbReference type="RefSeq" id="WP_047253299.1">
    <property type="nucleotide sequence ID" value="NZ_CP011545.1"/>
</dbReference>
<keyword evidence="3" id="KW-1185">Reference proteome</keyword>
<dbReference type="Gene3D" id="3.30.1230.10">
    <property type="entry name" value="YlxR-like"/>
    <property type="match status" value="1"/>
</dbReference>
<dbReference type="Proteomes" id="UP000035540">
    <property type="component" value="Chromosome"/>
</dbReference>
<protein>
    <submittedName>
        <fullName evidence="2">Putative nucleic-acid-binding protein implicated in transcription termination</fullName>
    </submittedName>
</protein>
<sequence length="107" mass="12117">MTENRDPRVIRIRTCIATRERKPDTELLRIVLDPEDEKRRRLVADPSRRLPGRGAWITPSVIALELAEQRRAFGRAFRMSTAVDTGHVSAYLAATAAGPDIVRKTEH</sequence>
<dbReference type="InterPro" id="IPR035931">
    <property type="entry name" value="YlxR-like_sf"/>
</dbReference>
<evidence type="ECO:0000259" key="1">
    <source>
        <dbReference type="Pfam" id="PF04296"/>
    </source>
</evidence>